<evidence type="ECO:0000259" key="6">
    <source>
        <dbReference type="PROSITE" id="PS51935"/>
    </source>
</evidence>
<evidence type="ECO:0000256" key="4">
    <source>
        <dbReference type="ARBA" id="ARBA00022807"/>
    </source>
</evidence>
<keyword evidence="8" id="KW-1185">Reference proteome</keyword>
<evidence type="ECO:0000256" key="2">
    <source>
        <dbReference type="ARBA" id="ARBA00022670"/>
    </source>
</evidence>
<dbReference type="InterPro" id="IPR000064">
    <property type="entry name" value="NLP_P60_dom"/>
</dbReference>
<evidence type="ECO:0000256" key="5">
    <source>
        <dbReference type="SAM" id="Coils"/>
    </source>
</evidence>
<comment type="caution">
    <text evidence="7">The sequence shown here is derived from an EMBL/GenBank/DDBJ whole genome shotgun (WGS) entry which is preliminary data.</text>
</comment>
<dbReference type="InterPro" id="IPR038765">
    <property type="entry name" value="Papain-like_cys_pep_sf"/>
</dbReference>
<dbReference type="SUPFAM" id="SSF54001">
    <property type="entry name" value="Cysteine proteinases"/>
    <property type="match status" value="1"/>
</dbReference>
<dbReference type="PANTHER" id="PTHR47359:SF3">
    <property type="entry name" value="NLP_P60 DOMAIN-CONTAINING PROTEIN-RELATED"/>
    <property type="match status" value="1"/>
</dbReference>
<keyword evidence="5" id="KW-0175">Coiled coil</keyword>
<keyword evidence="2" id="KW-0645">Protease</keyword>
<dbReference type="Pfam" id="PF00877">
    <property type="entry name" value="NLPC_P60"/>
    <property type="match status" value="1"/>
</dbReference>
<organism evidence="7 8">
    <name type="scientific">Hamadaea flava</name>
    <dbReference type="NCBI Taxonomy" id="1742688"/>
    <lineage>
        <taxon>Bacteria</taxon>
        <taxon>Bacillati</taxon>
        <taxon>Actinomycetota</taxon>
        <taxon>Actinomycetes</taxon>
        <taxon>Micromonosporales</taxon>
        <taxon>Micromonosporaceae</taxon>
        <taxon>Hamadaea</taxon>
    </lineage>
</organism>
<gene>
    <name evidence="7" type="ORF">ACFOZ4_03395</name>
</gene>
<dbReference type="PROSITE" id="PS51935">
    <property type="entry name" value="NLPC_P60"/>
    <property type="match status" value="1"/>
</dbReference>
<evidence type="ECO:0000313" key="8">
    <source>
        <dbReference type="Proteomes" id="UP001595816"/>
    </source>
</evidence>
<dbReference type="Gene3D" id="6.10.250.3150">
    <property type="match status" value="1"/>
</dbReference>
<dbReference type="RefSeq" id="WP_253759773.1">
    <property type="nucleotide sequence ID" value="NZ_JAMZDZ010000001.1"/>
</dbReference>
<evidence type="ECO:0000256" key="1">
    <source>
        <dbReference type="ARBA" id="ARBA00007074"/>
    </source>
</evidence>
<feature type="domain" description="NlpC/P60" evidence="6">
    <location>
        <begin position="214"/>
        <end position="329"/>
    </location>
</feature>
<keyword evidence="3" id="KW-0378">Hydrolase</keyword>
<dbReference type="EMBL" id="JBHSAY010000003">
    <property type="protein sequence ID" value="MFC4129643.1"/>
    <property type="molecule type" value="Genomic_DNA"/>
</dbReference>
<name>A0ABV8LGB7_9ACTN</name>
<feature type="coiled-coil region" evidence="5">
    <location>
        <begin position="38"/>
        <end position="79"/>
    </location>
</feature>
<reference evidence="8" key="1">
    <citation type="journal article" date="2019" name="Int. J. Syst. Evol. Microbiol.">
        <title>The Global Catalogue of Microorganisms (GCM) 10K type strain sequencing project: providing services to taxonomists for standard genome sequencing and annotation.</title>
        <authorList>
            <consortium name="The Broad Institute Genomics Platform"/>
            <consortium name="The Broad Institute Genome Sequencing Center for Infectious Disease"/>
            <person name="Wu L."/>
            <person name="Ma J."/>
        </authorList>
    </citation>
    <scope>NUCLEOTIDE SEQUENCE [LARGE SCALE GENOMIC DNA]</scope>
    <source>
        <strain evidence="8">CGMCC 4.7289</strain>
    </source>
</reference>
<sequence>MGVVTVLAGLTLSPGTLSPGIALAKPGSPPGPPAGLTREQLVERINRASGQLEGVIERYNQLRSDLQTTVAQINVLKRQIGPLERQVADRQAKVGVIASAAYTTAGSTSFAVLLHADSTRDVLDQLMVIQLLADDQRREITSLTRLRQEYVAAQETLRTLITEGRAQQKDLATSRAKIESDLATLQRWRTHAFGPSGSPPHANARVGWVKPEVTGIPAKILNFALGQLGKAYRWAGSGPDGFDCSGLVLAAYKRVGKELPHNSARQYDVVRKIKRTQLEPGDLIFFYRDLHHVGIYIGGDRMVHAPTPGEKVRIDFFDDLPVRGYGHVT</sequence>
<comment type="similarity">
    <text evidence="1">Belongs to the peptidase C40 family.</text>
</comment>
<keyword evidence="4" id="KW-0788">Thiol protease</keyword>
<dbReference type="PANTHER" id="PTHR47359">
    <property type="entry name" value="PEPTIDOGLYCAN DL-ENDOPEPTIDASE CWLO"/>
    <property type="match status" value="1"/>
</dbReference>
<dbReference type="InterPro" id="IPR051794">
    <property type="entry name" value="PG_Endopeptidase_C40"/>
</dbReference>
<dbReference type="Gene3D" id="3.90.1720.10">
    <property type="entry name" value="endopeptidase domain like (from Nostoc punctiforme)"/>
    <property type="match status" value="1"/>
</dbReference>
<accession>A0ABV8LGB7</accession>
<evidence type="ECO:0000256" key="3">
    <source>
        <dbReference type="ARBA" id="ARBA00022801"/>
    </source>
</evidence>
<evidence type="ECO:0000313" key="7">
    <source>
        <dbReference type="EMBL" id="MFC4129643.1"/>
    </source>
</evidence>
<dbReference type="Proteomes" id="UP001595816">
    <property type="component" value="Unassembled WGS sequence"/>
</dbReference>
<proteinExistence type="inferred from homology"/>
<protein>
    <submittedName>
        <fullName evidence="7">NlpC/P60 family protein</fullName>
    </submittedName>
</protein>